<dbReference type="SUPFAM" id="SSF49464">
    <property type="entry name" value="Carboxypeptidase regulatory domain-like"/>
    <property type="match status" value="1"/>
</dbReference>
<proteinExistence type="inferred from homology"/>
<evidence type="ECO:0000256" key="4">
    <source>
        <dbReference type="ARBA" id="ARBA00022692"/>
    </source>
</evidence>
<dbReference type="Gene3D" id="2.60.40.1120">
    <property type="entry name" value="Carboxypeptidase-like, regulatory domain"/>
    <property type="match status" value="1"/>
</dbReference>
<dbReference type="Pfam" id="PF07715">
    <property type="entry name" value="Plug"/>
    <property type="match status" value="1"/>
</dbReference>
<dbReference type="NCBIfam" id="TIGR04056">
    <property type="entry name" value="OMP_RagA_SusC"/>
    <property type="match status" value="1"/>
</dbReference>
<dbReference type="InterPro" id="IPR037066">
    <property type="entry name" value="Plug_dom_sf"/>
</dbReference>
<dbReference type="PROSITE" id="PS52016">
    <property type="entry name" value="TONB_DEPENDENT_REC_3"/>
    <property type="match status" value="1"/>
</dbReference>
<feature type="domain" description="TonB-dependent receptor plug" evidence="8">
    <location>
        <begin position="231"/>
        <end position="354"/>
    </location>
</feature>
<dbReference type="InterPro" id="IPR023997">
    <property type="entry name" value="TonB-dep_OMP_SusC/RagA_CS"/>
</dbReference>
<reference evidence="9 10" key="1">
    <citation type="submission" date="2019-03" db="EMBL/GenBank/DDBJ databases">
        <title>Genomic Encyclopedia of Archaeal and Bacterial Type Strains, Phase II (KMG-II): from individual species to whole genera.</title>
        <authorList>
            <person name="Goeker M."/>
        </authorList>
    </citation>
    <scope>NUCLEOTIDE SEQUENCE [LARGE SCALE GENOMIC DNA]</scope>
    <source>
        <strain evidence="9 10">DSM 28353</strain>
    </source>
</reference>
<comment type="similarity">
    <text evidence="7">Belongs to the TonB-dependent receptor family.</text>
</comment>
<keyword evidence="5 7" id="KW-0472">Membrane</keyword>
<dbReference type="InterPro" id="IPR023996">
    <property type="entry name" value="TonB-dep_OMP_SusC/RagA"/>
</dbReference>
<protein>
    <submittedName>
        <fullName evidence="9">TonB-linked SusC/RagA family outer membrane protein</fullName>
    </submittedName>
</protein>
<evidence type="ECO:0000259" key="8">
    <source>
        <dbReference type="Pfam" id="PF07715"/>
    </source>
</evidence>
<comment type="caution">
    <text evidence="9">The sequence shown here is derived from an EMBL/GenBank/DDBJ whole genome shotgun (WGS) entry which is preliminary data.</text>
</comment>
<name>A0A4R6WDR6_9SPHI</name>
<dbReference type="AlphaFoldDB" id="A0A4R6WDR6"/>
<dbReference type="Gene3D" id="2.40.170.20">
    <property type="entry name" value="TonB-dependent receptor, beta-barrel domain"/>
    <property type="match status" value="1"/>
</dbReference>
<keyword evidence="4 7" id="KW-0812">Transmembrane</keyword>
<dbReference type="InterPro" id="IPR036942">
    <property type="entry name" value="Beta-barrel_TonB_sf"/>
</dbReference>
<dbReference type="OrthoDB" id="9768177at2"/>
<dbReference type="GO" id="GO:0009279">
    <property type="term" value="C:cell outer membrane"/>
    <property type="evidence" value="ECO:0007669"/>
    <property type="project" value="UniProtKB-SubCell"/>
</dbReference>
<dbReference type="Proteomes" id="UP000295292">
    <property type="component" value="Unassembled WGS sequence"/>
</dbReference>
<dbReference type="InterPro" id="IPR039426">
    <property type="entry name" value="TonB-dep_rcpt-like"/>
</dbReference>
<evidence type="ECO:0000256" key="6">
    <source>
        <dbReference type="ARBA" id="ARBA00023237"/>
    </source>
</evidence>
<keyword evidence="2 7" id="KW-0813">Transport</keyword>
<dbReference type="EMBL" id="SNYV01000013">
    <property type="protein sequence ID" value="TDQ77912.1"/>
    <property type="molecule type" value="Genomic_DNA"/>
</dbReference>
<gene>
    <name evidence="9" type="ORF">CLV99_1883</name>
</gene>
<dbReference type="SUPFAM" id="SSF56935">
    <property type="entry name" value="Porins"/>
    <property type="match status" value="1"/>
</dbReference>
<dbReference type="InterPro" id="IPR008969">
    <property type="entry name" value="CarboxyPept-like_regulatory"/>
</dbReference>
<sequence length="1233" mass="138069">MNYFFNRKVTSHNLRRQVFYQTMRIMKLSISMLFLLVTAVQANGLAQKISLNVKNANVKQVLTEIAKQANLKVFYSTDLTRSANNINLYAQDKDVREVLNEVLGEKGLQYKILDGIITVGNKTNNISNNETKRQNQVKGVVKNTKDEPMVGVSILVKGTNIGTTTNAQGEFTVSSGADATLIVKFIGYRTKEVAVGNKNQLSINLEIADQELEAVDVVSTGYQNIDRKLFTGASTKVNAKDIARAGVPDISRMLEGQVAGVSIQNVSGTFGAAPKIRVRGATSITGDNKPLWVIDGIILEDIVNISNEALSTGDPNTLIGSSVAGLNPDDIESFNILKDAAATAMYGARAMNGVIIVTTKKGRNTDGAPQLNYSMTMSTYSKPRYEQFNMMNSGEQMNVLLEMERKGYLSHAASRNSKDGGVFNKMYDQMYVYDEATDSFALRNDVKSRQQFLTRYANANTDWFDVLFKNSLMQEHSLSYSSGNAKSQTYASTSFMNDSGQTVGDKVKRFTANLRTNFKLNDKLSGELLFNGSIRDQRTPGTLSRDANTDVGGAGRSFDINPYSYAMNTSRLMTPYNEDGSLEYFRRNFAPFNILNELENNYIELGLNELKVQGGFKYKILPQLTYSADGSYRYASTFRKHYVMENSNMVGAYRAHGNDPFILENNPFLFRDPNLPTAALPFVTLPDGGFYNVNSDNLKSYYVRHNLEYDAHYNEKHRLNVFASMELRSTDRQYDNFDGVGYQYSNAGLVHPDYKYFQDAMYQNKPYFGMGYSKDRFAAMMLRAAYAFNDKYSVNFTTRIDRSNMLGKTTAKSKSLGWLPTWNISGAWDIDQEKFFNQDNWLLGGARIRGTYGLVANLGNARNKSVLYFNGITYRPIESDKEQYVNIAALENADLTWEKLYEGNIGADLAMFNRKIDITLDYYKRDIFDLIGPITTSGMGGQVVKTANYATMSGQGFEATVAGYPIKNEDFRWRSSFNFGLNKNKITDLKINPIINDLVRAEGGPMEGYAQRGLFSVQFDGLNPNYGYPTFIDENGAHNTLRVDFNSTRTDFLKYHGPVDPTFSGGFYNQFAYKNFSLSALFTFSAGNYVRLAPTFSSAMSDDIGMNREWLNRWMVPGDEQYTNIPATIDPLVAKYFMSSNPAYPYSAYNLSDARVAKGDFIRLKNVTVGYSLPKTIAERLKMRNIDLALVANNLALLYSDKKLNGADPEFFGNGGVALPVPRQFTFSLKAGF</sequence>
<dbReference type="NCBIfam" id="TIGR04057">
    <property type="entry name" value="SusC_RagA_signa"/>
    <property type="match status" value="1"/>
</dbReference>
<evidence type="ECO:0000313" key="10">
    <source>
        <dbReference type="Proteomes" id="UP000295292"/>
    </source>
</evidence>
<evidence type="ECO:0000256" key="3">
    <source>
        <dbReference type="ARBA" id="ARBA00022452"/>
    </source>
</evidence>
<keyword evidence="10" id="KW-1185">Reference proteome</keyword>
<dbReference type="Pfam" id="PF13715">
    <property type="entry name" value="CarbopepD_reg_2"/>
    <property type="match status" value="1"/>
</dbReference>
<evidence type="ECO:0000256" key="5">
    <source>
        <dbReference type="ARBA" id="ARBA00023136"/>
    </source>
</evidence>
<comment type="subcellular location">
    <subcellularLocation>
        <location evidence="1 7">Cell outer membrane</location>
        <topology evidence="1 7">Multi-pass membrane protein</topology>
    </subcellularLocation>
</comment>
<dbReference type="InterPro" id="IPR012910">
    <property type="entry name" value="Plug_dom"/>
</dbReference>
<evidence type="ECO:0000256" key="1">
    <source>
        <dbReference type="ARBA" id="ARBA00004571"/>
    </source>
</evidence>
<evidence type="ECO:0000256" key="2">
    <source>
        <dbReference type="ARBA" id="ARBA00022448"/>
    </source>
</evidence>
<evidence type="ECO:0000256" key="7">
    <source>
        <dbReference type="PROSITE-ProRule" id="PRU01360"/>
    </source>
</evidence>
<dbReference type="Gene3D" id="2.170.130.10">
    <property type="entry name" value="TonB-dependent receptor, plug domain"/>
    <property type="match status" value="1"/>
</dbReference>
<organism evidence="9 10">
    <name type="scientific">Sphingobacterium yanglingense</name>
    <dbReference type="NCBI Taxonomy" id="1437280"/>
    <lineage>
        <taxon>Bacteria</taxon>
        <taxon>Pseudomonadati</taxon>
        <taxon>Bacteroidota</taxon>
        <taxon>Sphingobacteriia</taxon>
        <taxon>Sphingobacteriales</taxon>
        <taxon>Sphingobacteriaceae</taxon>
        <taxon>Sphingobacterium</taxon>
    </lineage>
</organism>
<keyword evidence="6 7" id="KW-0998">Cell outer membrane</keyword>
<accession>A0A4R6WDR6</accession>
<keyword evidence="3 7" id="KW-1134">Transmembrane beta strand</keyword>
<evidence type="ECO:0000313" key="9">
    <source>
        <dbReference type="EMBL" id="TDQ77912.1"/>
    </source>
</evidence>